<dbReference type="EMBL" id="ADBL01000885">
    <property type="status" value="NOT_ANNOTATED_CDS"/>
    <property type="molecule type" value="Genomic_DNA"/>
</dbReference>
<dbReference type="EMBL" id="GL876968">
    <property type="protein sequence ID" value="KLU84688.1"/>
    <property type="molecule type" value="Genomic_DNA"/>
</dbReference>
<evidence type="ECO:0000313" key="3">
    <source>
        <dbReference type="Proteomes" id="UP000011715"/>
    </source>
</evidence>
<accession>A0A0C4DUT4</accession>
<reference evidence="3" key="2">
    <citation type="submission" date="2010-05" db="EMBL/GenBank/DDBJ databases">
        <title>The genome sequence of Magnaporthe poae strain ATCC 64411.</title>
        <authorList>
            <person name="Ma L.-J."/>
            <person name="Dead R."/>
            <person name="Young S."/>
            <person name="Zeng Q."/>
            <person name="Koehrsen M."/>
            <person name="Alvarado L."/>
            <person name="Berlin A."/>
            <person name="Chapman S.B."/>
            <person name="Chen Z."/>
            <person name="Freedman E."/>
            <person name="Gellesch M."/>
            <person name="Goldberg J."/>
            <person name="Griggs A."/>
            <person name="Gujja S."/>
            <person name="Heilman E.R."/>
            <person name="Heiman D."/>
            <person name="Hepburn T."/>
            <person name="Howarth C."/>
            <person name="Jen D."/>
            <person name="Larson L."/>
            <person name="Mehta T."/>
            <person name="Neiman D."/>
            <person name="Pearson M."/>
            <person name="Roberts A."/>
            <person name="Saif S."/>
            <person name="Shea T."/>
            <person name="Shenoy N."/>
            <person name="Sisk P."/>
            <person name="Stolte C."/>
            <person name="Sykes S."/>
            <person name="Walk T."/>
            <person name="White J."/>
            <person name="Yandava C."/>
            <person name="Haas B."/>
            <person name="Nusbaum C."/>
            <person name="Birren B."/>
        </authorList>
    </citation>
    <scope>NUCLEOTIDE SEQUENCE [LARGE SCALE GENOMIC DNA]</scope>
    <source>
        <strain evidence="3">ATCC 64411 / 73-15</strain>
    </source>
</reference>
<evidence type="ECO:0000313" key="2">
    <source>
        <dbReference type="EnsemblFungi" id="MAPG_03727T0"/>
    </source>
</evidence>
<reference evidence="1" key="3">
    <citation type="submission" date="2011-03" db="EMBL/GenBank/DDBJ databases">
        <title>Annotation of Magnaporthe poae ATCC 64411.</title>
        <authorList>
            <person name="Ma L.-J."/>
            <person name="Dead R."/>
            <person name="Young S.K."/>
            <person name="Zeng Q."/>
            <person name="Gargeya S."/>
            <person name="Fitzgerald M."/>
            <person name="Haas B."/>
            <person name="Abouelleil A."/>
            <person name="Alvarado L."/>
            <person name="Arachchi H.M."/>
            <person name="Berlin A."/>
            <person name="Brown A."/>
            <person name="Chapman S.B."/>
            <person name="Chen Z."/>
            <person name="Dunbar C."/>
            <person name="Freedman E."/>
            <person name="Gearin G."/>
            <person name="Gellesch M."/>
            <person name="Goldberg J."/>
            <person name="Griggs A."/>
            <person name="Gujja S."/>
            <person name="Heiman D."/>
            <person name="Howarth C."/>
            <person name="Larson L."/>
            <person name="Lui A."/>
            <person name="MacDonald P.J.P."/>
            <person name="Mehta T."/>
            <person name="Montmayeur A."/>
            <person name="Murphy C."/>
            <person name="Neiman D."/>
            <person name="Pearson M."/>
            <person name="Priest M."/>
            <person name="Roberts A."/>
            <person name="Saif S."/>
            <person name="Shea T."/>
            <person name="Shenoy N."/>
            <person name="Sisk P."/>
            <person name="Stolte C."/>
            <person name="Sykes S."/>
            <person name="Yandava C."/>
            <person name="Wortman J."/>
            <person name="Nusbaum C."/>
            <person name="Birren B."/>
        </authorList>
    </citation>
    <scope>NUCLEOTIDE SEQUENCE</scope>
    <source>
        <strain evidence="1">ATCC 64411</strain>
    </source>
</reference>
<reference evidence="2" key="5">
    <citation type="submission" date="2015-06" db="UniProtKB">
        <authorList>
            <consortium name="EnsemblFungi"/>
        </authorList>
    </citation>
    <scope>IDENTIFICATION</scope>
    <source>
        <strain evidence="2">ATCC 64411</strain>
    </source>
</reference>
<dbReference type="EnsemblFungi" id="MAPG_03727T0">
    <property type="protein sequence ID" value="MAPG_03727T0"/>
    <property type="gene ID" value="MAPG_03727"/>
</dbReference>
<dbReference type="VEuPathDB" id="FungiDB:MAPG_03727"/>
<reference evidence="2" key="4">
    <citation type="journal article" date="2015" name="G3 (Bethesda)">
        <title>Genome sequences of three phytopathogenic species of the Magnaporthaceae family of fungi.</title>
        <authorList>
            <person name="Okagaki L.H."/>
            <person name="Nunes C.C."/>
            <person name="Sailsbery J."/>
            <person name="Clay B."/>
            <person name="Brown D."/>
            <person name="John T."/>
            <person name="Oh Y."/>
            <person name="Young N."/>
            <person name="Fitzgerald M."/>
            <person name="Haas B.J."/>
            <person name="Zeng Q."/>
            <person name="Young S."/>
            <person name="Adiconis X."/>
            <person name="Fan L."/>
            <person name="Levin J.Z."/>
            <person name="Mitchell T.K."/>
            <person name="Okubara P.A."/>
            <person name="Farman M.L."/>
            <person name="Kohn L.M."/>
            <person name="Birren B."/>
            <person name="Ma L.-J."/>
            <person name="Dean R.A."/>
        </authorList>
    </citation>
    <scope>NUCLEOTIDE SEQUENCE</scope>
    <source>
        <strain evidence="2">ATCC 64411 / 73-15</strain>
    </source>
</reference>
<evidence type="ECO:0000313" key="1">
    <source>
        <dbReference type="EMBL" id="KLU84688.1"/>
    </source>
</evidence>
<dbReference type="Proteomes" id="UP000011715">
    <property type="component" value="Unassembled WGS sequence"/>
</dbReference>
<gene>
    <name evidence="1" type="ORF">MAPG_03727</name>
</gene>
<protein>
    <submittedName>
        <fullName evidence="1 2">Uncharacterized protein</fullName>
    </submittedName>
</protein>
<sequence>MDGTGLRDGTKSSWAPCPPSRPILARRLQANLLVFDRRRIQNRIHFIRQAGPRACVMWHHMKSRWPRTKARVFLVLITTLLLIDTNATERFLFHCQSEAVQPTEPLSPHHRRRVLPSEIPCSALLRPSLQCTKLHCPNLLLPPQPLIESPFIEGLLFVPVPWEPPSSAVHGTTLRAARGPFCLFELVVSRPRIPSRQMGLGCCPTFHWNDSSWHALHYTDCTTRLVEKKMVYKTKTISEEGKAAEIKNQKKKT</sequence>
<name>A0A0C4DUT4_MAGP6</name>
<keyword evidence="3" id="KW-1185">Reference proteome</keyword>
<dbReference type="AlphaFoldDB" id="A0A0C4DUT4"/>
<organism evidence="2 3">
    <name type="scientific">Magnaporthiopsis poae (strain ATCC 64411 / 73-15)</name>
    <name type="common">Kentucky bluegrass fungus</name>
    <name type="synonym">Magnaporthe poae</name>
    <dbReference type="NCBI Taxonomy" id="644358"/>
    <lineage>
        <taxon>Eukaryota</taxon>
        <taxon>Fungi</taxon>
        <taxon>Dikarya</taxon>
        <taxon>Ascomycota</taxon>
        <taxon>Pezizomycotina</taxon>
        <taxon>Sordariomycetes</taxon>
        <taxon>Sordariomycetidae</taxon>
        <taxon>Magnaporthales</taxon>
        <taxon>Magnaporthaceae</taxon>
        <taxon>Magnaporthiopsis</taxon>
    </lineage>
</organism>
<reference evidence="1" key="1">
    <citation type="submission" date="2010-05" db="EMBL/GenBank/DDBJ databases">
        <title>The Genome Sequence of Magnaporthe poae strain ATCC 64411.</title>
        <authorList>
            <consortium name="The Broad Institute Genome Sequencing Platform"/>
            <consortium name="Broad Institute Genome Sequencing Center for Infectious Disease"/>
            <person name="Ma L.-J."/>
            <person name="Dead R."/>
            <person name="Young S."/>
            <person name="Zeng Q."/>
            <person name="Koehrsen M."/>
            <person name="Alvarado L."/>
            <person name="Berlin A."/>
            <person name="Chapman S.B."/>
            <person name="Chen Z."/>
            <person name="Freedman E."/>
            <person name="Gellesch M."/>
            <person name="Goldberg J."/>
            <person name="Griggs A."/>
            <person name="Gujja S."/>
            <person name="Heilman E.R."/>
            <person name="Heiman D."/>
            <person name="Hepburn T."/>
            <person name="Howarth C."/>
            <person name="Jen D."/>
            <person name="Larson L."/>
            <person name="Mehta T."/>
            <person name="Neiman D."/>
            <person name="Pearson M."/>
            <person name="Roberts A."/>
            <person name="Saif S."/>
            <person name="Shea T."/>
            <person name="Shenoy N."/>
            <person name="Sisk P."/>
            <person name="Stolte C."/>
            <person name="Sykes S."/>
            <person name="Walk T."/>
            <person name="White J."/>
            <person name="Yandava C."/>
            <person name="Haas B."/>
            <person name="Nusbaum C."/>
            <person name="Birren B."/>
        </authorList>
    </citation>
    <scope>NUCLEOTIDE SEQUENCE</scope>
    <source>
        <strain evidence="1">ATCC 64411</strain>
    </source>
</reference>
<proteinExistence type="predicted"/>